<dbReference type="Gene3D" id="3.90.950.10">
    <property type="match status" value="1"/>
</dbReference>
<name>A0A1E8CLY8_9GAMM</name>
<feature type="binding site" evidence="10">
    <location>
        <begin position="192"/>
        <end position="193"/>
    </location>
    <ligand>
        <name>substrate</name>
    </ligand>
</feature>
<keyword evidence="6 10" id="KW-0460">Magnesium</keyword>
<dbReference type="NCBIfam" id="TIGR00042">
    <property type="entry name" value="RdgB/HAM1 family non-canonical purine NTP pyrophosphatase"/>
    <property type="match status" value="1"/>
</dbReference>
<dbReference type="GO" id="GO:0036222">
    <property type="term" value="F:XTP diphosphatase activity"/>
    <property type="evidence" value="ECO:0007669"/>
    <property type="project" value="UniProtKB-UniRule"/>
</dbReference>
<dbReference type="EMBL" id="MASR01000001">
    <property type="protein sequence ID" value="OFE13413.1"/>
    <property type="molecule type" value="Genomic_DNA"/>
</dbReference>
<comment type="catalytic activity">
    <reaction evidence="10">
        <text>ITP + H2O = IMP + diphosphate + H(+)</text>
        <dbReference type="Rhea" id="RHEA:29399"/>
        <dbReference type="ChEBI" id="CHEBI:15377"/>
        <dbReference type="ChEBI" id="CHEBI:15378"/>
        <dbReference type="ChEBI" id="CHEBI:33019"/>
        <dbReference type="ChEBI" id="CHEBI:58053"/>
        <dbReference type="ChEBI" id="CHEBI:61402"/>
        <dbReference type="EC" id="3.6.1.66"/>
    </reaction>
</comment>
<evidence type="ECO:0000313" key="12">
    <source>
        <dbReference type="EMBL" id="OFE13413.1"/>
    </source>
</evidence>
<evidence type="ECO:0000256" key="5">
    <source>
        <dbReference type="ARBA" id="ARBA00022801"/>
    </source>
</evidence>
<dbReference type="InterPro" id="IPR020922">
    <property type="entry name" value="dITP/XTP_pyrophosphatase"/>
</dbReference>
<dbReference type="GO" id="GO:0009117">
    <property type="term" value="P:nucleotide metabolic process"/>
    <property type="evidence" value="ECO:0007669"/>
    <property type="project" value="UniProtKB-KW"/>
</dbReference>
<dbReference type="GO" id="GO:0000166">
    <property type="term" value="F:nucleotide binding"/>
    <property type="evidence" value="ECO:0007669"/>
    <property type="project" value="UniProtKB-KW"/>
</dbReference>
<evidence type="ECO:0000256" key="10">
    <source>
        <dbReference type="HAMAP-Rule" id="MF_01405"/>
    </source>
</evidence>
<comment type="cofactor">
    <cofactor evidence="10">
        <name>Mg(2+)</name>
        <dbReference type="ChEBI" id="CHEBI:18420"/>
    </cofactor>
    <text evidence="10">Binds 1 Mg(2+) ion per subunit.</text>
</comment>
<dbReference type="GO" id="GO:0017111">
    <property type="term" value="F:ribonucleoside triphosphate phosphatase activity"/>
    <property type="evidence" value="ECO:0007669"/>
    <property type="project" value="InterPro"/>
</dbReference>
<evidence type="ECO:0000256" key="9">
    <source>
        <dbReference type="ARBA" id="ARBA00052017"/>
    </source>
</evidence>
<comment type="function">
    <text evidence="10">Pyrophosphatase that catalyzes the hydrolysis of nucleoside triphosphates to their monophosphate derivatives, with a high preference for the non-canonical purine nucleotides XTP (xanthosine triphosphate), dITP (deoxyinosine triphosphate) and ITP. Seems to function as a house-cleaning enzyme that removes non-canonical purine nucleotides from the nucleotide pool, thus preventing their incorporation into DNA/RNA and avoiding chromosomal lesions.</text>
</comment>
<dbReference type="FunFam" id="3.90.950.10:FF:000001">
    <property type="entry name" value="dITP/XTP pyrophosphatase"/>
    <property type="match status" value="1"/>
</dbReference>
<feature type="binding site" evidence="10">
    <location>
        <begin position="12"/>
        <end position="17"/>
    </location>
    <ligand>
        <name>substrate</name>
    </ligand>
</feature>
<dbReference type="Proteomes" id="UP000175669">
    <property type="component" value="Unassembled WGS sequence"/>
</dbReference>
<gene>
    <name evidence="12" type="ORF">PHACT_09915</name>
</gene>
<dbReference type="HAMAP" id="MF_01405">
    <property type="entry name" value="Non_canon_purine_NTPase"/>
    <property type="match status" value="1"/>
</dbReference>
<evidence type="ECO:0000256" key="8">
    <source>
        <dbReference type="ARBA" id="ARBA00051875"/>
    </source>
</evidence>
<keyword evidence="3 10" id="KW-0479">Metal-binding</keyword>
<feature type="binding site" evidence="10">
    <location>
        <begin position="164"/>
        <end position="167"/>
    </location>
    <ligand>
        <name>substrate</name>
    </ligand>
</feature>
<dbReference type="CDD" id="cd00515">
    <property type="entry name" value="HAM1"/>
    <property type="match status" value="1"/>
</dbReference>
<feature type="binding site" evidence="10">
    <location>
        <position position="187"/>
    </location>
    <ligand>
        <name>substrate</name>
    </ligand>
</feature>
<dbReference type="RefSeq" id="WP_070117516.1">
    <property type="nucleotide sequence ID" value="NZ_MASR01000001.1"/>
</dbReference>
<evidence type="ECO:0000256" key="6">
    <source>
        <dbReference type="ARBA" id="ARBA00022842"/>
    </source>
</evidence>
<evidence type="ECO:0000256" key="11">
    <source>
        <dbReference type="RuleBase" id="RU003781"/>
    </source>
</evidence>
<proteinExistence type="inferred from homology"/>
<dbReference type="PANTHER" id="PTHR11067">
    <property type="entry name" value="INOSINE TRIPHOSPHATE PYROPHOSPHATASE/HAM1 PROTEIN"/>
    <property type="match status" value="1"/>
</dbReference>
<keyword evidence="5 10" id="KW-0378">Hydrolase</keyword>
<comment type="subunit">
    <text evidence="2 10">Homodimer.</text>
</comment>
<dbReference type="STRING" id="1524254.PHACT_09915"/>
<evidence type="ECO:0000313" key="13">
    <source>
        <dbReference type="Proteomes" id="UP000175669"/>
    </source>
</evidence>
<dbReference type="AlphaFoldDB" id="A0A1E8CLY8"/>
<dbReference type="GO" id="GO:0009146">
    <property type="term" value="P:purine nucleoside triphosphate catabolic process"/>
    <property type="evidence" value="ECO:0007669"/>
    <property type="project" value="UniProtKB-UniRule"/>
</dbReference>
<evidence type="ECO:0000256" key="1">
    <source>
        <dbReference type="ARBA" id="ARBA00008023"/>
    </source>
</evidence>
<dbReference type="GO" id="GO:0005829">
    <property type="term" value="C:cytosol"/>
    <property type="evidence" value="ECO:0007669"/>
    <property type="project" value="TreeGrafter"/>
</dbReference>
<comment type="catalytic activity">
    <reaction evidence="8 10">
        <text>dITP + H2O = dIMP + diphosphate + H(+)</text>
        <dbReference type="Rhea" id="RHEA:28342"/>
        <dbReference type="ChEBI" id="CHEBI:15377"/>
        <dbReference type="ChEBI" id="CHEBI:15378"/>
        <dbReference type="ChEBI" id="CHEBI:33019"/>
        <dbReference type="ChEBI" id="CHEBI:61194"/>
        <dbReference type="ChEBI" id="CHEBI:61382"/>
        <dbReference type="EC" id="3.6.1.66"/>
    </reaction>
</comment>
<accession>A0A1E8CLY8</accession>
<dbReference type="GO" id="GO:0036220">
    <property type="term" value="F:ITP diphosphatase activity"/>
    <property type="evidence" value="ECO:0007669"/>
    <property type="project" value="UniProtKB-UniRule"/>
</dbReference>
<comment type="caution">
    <text evidence="12">The sequence shown here is derived from an EMBL/GenBank/DDBJ whole genome shotgun (WGS) entry which is preliminary data.</text>
</comment>
<keyword evidence="4 10" id="KW-0547">Nucleotide-binding</keyword>
<sequence>MNSTTKKIVLASGNEGKLRELQQLLSKLDVELVTQKSLGIADADETGLTFIENAILKARHASEASGLPALADDSGLAVDALGGAPGIYSARFAQSPAGADRAARDSANNQKLLQSLEGLSDSERNAQFHCVVVFLRHAQDPTPLVAHGIWHGRILVTPAGEGGFGYDPLFYVSDMNCSSAQLRAEQKNAISHRAIAMKSLMQQLSSRL</sequence>
<dbReference type="PANTHER" id="PTHR11067:SF9">
    <property type="entry name" value="INOSINE TRIPHOSPHATE PYROPHOSPHATASE"/>
    <property type="match status" value="1"/>
</dbReference>
<evidence type="ECO:0000256" key="4">
    <source>
        <dbReference type="ARBA" id="ARBA00022741"/>
    </source>
</evidence>
<dbReference type="GO" id="GO:0035870">
    <property type="term" value="F:dITP diphosphatase activity"/>
    <property type="evidence" value="ECO:0007669"/>
    <property type="project" value="UniProtKB-UniRule"/>
</dbReference>
<dbReference type="InterPro" id="IPR002637">
    <property type="entry name" value="RdgB/HAM1"/>
</dbReference>
<dbReference type="EC" id="3.6.1.66" evidence="10"/>
<dbReference type="GO" id="GO:0046872">
    <property type="term" value="F:metal ion binding"/>
    <property type="evidence" value="ECO:0007669"/>
    <property type="project" value="UniProtKB-KW"/>
</dbReference>
<keyword evidence="13" id="KW-1185">Reference proteome</keyword>
<evidence type="ECO:0000256" key="7">
    <source>
        <dbReference type="ARBA" id="ARBA00023080"/>
    </source>
</evidence>
<feature type="binding site" evidence="10">
    <location>
        <position position="44"/>
    </location>
    <ligand>
        <name>Mg(2+)</name>
        <dbReference type="ChEBI" id="CHEBI:18420"/>
    </ligand>
</feature>
<feature type="binding site" evidence="10">
    <location>
        <position position="74"/>
    </location>
    <ligand>
        <name>substrate</name>
    </ligand>
</feature>
<dbReference type="OrthoDB" id="9807456at2"/>
<dbReference type="Pfam" id="PF01725">
    <property type="entry name" value="Ham1p_like"/>
    <property type="match status" value="1"/>
</dbReference>
<feature type="binding site" evidence="10">
    <location>
        <position position="73"/>
    </location>
    <ligand>
        <name>Mg(2+)</name>
        <dbReference type="ChEBI" id="CHEBI:18420"/>
    </ligand>
</feature>
<dbReference type="SUPFAM" id="SSF52972">
    <property type="entry name" value="ITPase-like"/>
    <property type="match status" value="1"/>
</dbReference>
<protein>
    <recommendedName>
        <fullName evidence="10">dITP/XTP pyrophosphatase</fullName>
        <ecNumber evidence="10">3.6.1.66</ecNumber>
    </recommendedName>
    <alternativeName>
        <fullName evidence="10">Non-canonical purine NTP pyrophosphatase</fullName>
    </alternativeName>
    <alternativeName>
        <fullName evidence="10">Non-standard purine NTP pyrophosphatase</fullName>
    </alternativeName>
    <alternativeName>
        <fullName evidence="10">Nucleoside-triphosphate diphosphatase</fullName>
    </alternativeName>
    <alternativeName>
        <fullName evidence="10">Nucleoside-triphosphate pyrophosphatase</fullName>
        <shortName evidence="10">NTPase</shortName>
    </alternativeName>
</protein>
<keyword evidence="7 10" id="KW-0546">Nucleotide metabolism</keyword>
<comment type="catalytic activity">
    <reaction evidence="9 10">
        <text>XTP + H2O = XMP + diphosphate + H(+)</text>
        <dbReference type="Rhea" id="RHEA:28610"/>
        <dbReference type="ChEBI" id="CHEBI:15377"/>
        <dbReference type="ChEBI" id="CHEBI:15378"/>
        <dbReference type="ChEBI" id="CHEBI:33019"/>
        <dbReference type="ChEBI" id="CHEBI:57464"/>
        <dbReference type="ChEBI" id="CHEBI:61314"/>
        <dbReference type="EC" id="3.6.1.66"/>
    </reaction>
</comment>
<evidence type="ECO:0000256" key="3">
    <source>
        <dbReference type="ARBA" id="ARBA00022723"/>
    </source>
</evidence>
<evidence type="ECO:0000256" key="2">
    <source>
        <dbReference type="ARBA" id="ARBA00011738"/>
    </source>
</evidence>
<dbReference type="InterPro" id="IPR029001">
    <property type="entry name" value="ITPase-like_fam"/>
</dbReference>
<reference evidence="13" key="1">
    <citation type="submission" date="2016-07" db="EMBL/GenBank/DDBJ databases">
        <authorList>
            <person name="Florea S."/>
            <person name="Webb J.S."/>
            <person name="Jaromczyk J."/>
            <person name="Schardl C.L."/>
        </authorList>
    </citation>
    <scope>NUCLEOTIDE SEQUENCE [LARGE SCALE GENOMIC DNA]</scope>
    <source>
        <strain evidence="13">KCTC 42131</strain>
    </source>
</reference>
<comment type="similarity">
    <text evidence="1 10 11">Belongs to the HAM1 NTPase family.</text>
</comment>
<organism evidence="12 13">
    <name type="scientific">Pseudohongiella acticola</name>
    <dbReference type="NCBI Taxonomy" id="1524254"/>
    <lineage>
        <taxon>Bacteria</taxon>
        <taxon>Pseudomonadati</taxon>
        <taxon>Pseudomonadota</taxon>
        <taxon>Gammaproteobacteria</taxon>
        <taxon>Pseudomonadales</taxon>
        <taxon>Pseudohongiellaceae</taxon>
        <taxon>Pseudohongiella</taxon>
    </lineage>
</organism>
<feature type="active site" description="Proton acceptor" evidence="10">
    <location>
        <position position="73"/>
    </location>
</feature>